<organism evidence="3 4">
    <name type="scientific">Marilutibacter maris</name>
    <dbReference type="NCBI Taxonomy" id="1605891"/>
    <lineage>
        <taxon>Bacteria</taxon>
        <taxon>Pseudomonadati</taxon>
        <taxon>Pseudomonadota</taxon>
        <taxon>Gammaproteobacteria</taxon>
        <taxon>Lysobacterales</taxon>
        <taxon>Lysobacteraceae</taxon>
        <taxon>Marilutibacter</taxon>
    </lineage>
</organism>
<evidence type="ECO:0000313" key="2">
    <source>
        <dbReference type="EMBL" id="AWV07939.1"/>
    </source>
</evidence>
<dbReference type="KEGG" id="lmb:C9I47_2258"/>
<dbReference type="EMBL" id="CP029843">
    <property type="protein sequence ID" value="AWV07939.1"/>
    <property type="molecule type" value="Genomic_DNA"/>
</dbReference>
<evidence type="ECO:0000256" key="1">
    <source>
        <dbReference type="SAM" id="MobiDB-lite"/>
    </source>
</evidence>
<keyword evidence="4" id="KW-1185">Reference proteome</keyword>
<protein>
    <submittedName>
        <fullName evidence="3">Uncharacterized protein</fullName>
    </submittedName>
</protein>
<sequence length="66" mass="7144">MSALCLPAQAQTVTYIHTDALGSPVVETDANRNVIERNEYEPYGRSNQPRTTAPAIPDTSTMPQPG</sequence>
<reference evidence="3 4" key="1">
    <citation type="submission" date="2018-05" db="EMBL/GenBank/DDBJ databases">
        <title>The complete genome of Lysobacter maris HZ9B, a marine bacterium antagonistic against terrestrial plant pathogens.</title>
        <authorList>
            <person name="Zhang X.-Q."/>
        </authorList>
    </citation>
    <scope>NUCLEOTIDE SEQUENCE [LARGE SCALE GENOMIC DNA]</scope>
    <source>
        <strain evidence="3 4">HZ9B</strain>
    </source>
</reference>
<gene>
    <name evidence="2" type="ORF">C9I47_2256</name>
    <name evidence="3" type="ORF">C9I47_2258</name>
</gene>
<dbReference type="EMBL" id="CP029843">
    <property type="protein sequence ID" value="AWV07941.1"/>
    <property type="molecule type" value="Genomic_DNA"/>
</dbReference>
<dbReference type="Gene3D" id="2.180.10.10">
    <property type="entry name" value="RHS repeat-associated core"/>
    <property type="match status" value="1"/>
</dbReference>
<name>A0A2U9T5X1_9GAMM</name>
<dbReference type="KEGG" id="lmb:C9I47_2256"/>
<evidence type="ECO:0000313" key="4">
    <source>
        <dbReference type="Proteomes" id="UP000249447"/>
    </source>
</evidence>
<proteinExistence type="predicted"/>
<dbReference type="Proteomes" id="UP000249447">
    <property type="component" value="Chromosome"/>
</dbReference>
<evidence type="ECO:0000313" key="3">
    <source>
        <dbReference type="EMBL" id="AWV07941.1"/>
    </source>
</evidence>
<accession>A0A2U9T5X1</accession>
<dbReference type="AlphaFoldDB" id="A0A2U9T5X1"/>
<feature type="region of interest" description="Disordered" evidence="1">
    <location>
        <begin position="36"/>
        <end position="66"/>
    </location>
</feature>